<dbReference type="Gene3D" id="2.130.10.10">
    <property type="entry name" value="YVTN repeat-like/Quinoprotein amine dehydrogenase"/>
    <property type="match status" value="1"/>
</dbReference>
<evidence type="ECO:0000256" key="4">
    <source>
        <dbReference type="SAM" id="MobiDB-lite"/>
    </source>
</evidence>
<evidence type="ECO:0000259" key="5">
    <source>
        <dbReference type="Pfam" id="PF16755"/>
    </source>
</evidence>
<reference evidence="6 7" key="1">
    <citation type="submission" date="2013-02" db="EMBL/GenBank/DDBJ databases">
        <title>Genome sequence of Candida maltosa Xu316, a potential industrial strain for xylitol and ethanol production.</title>
        <authorList>
            <person name="Yu J."/>
            <person name="Wang Q."/>
            <person name="Geng X."/>
            <person name="Bao W."/>
            <person name="He P."/>
            <person name="Cai J."/>
        </authorList>
    </citation>
    <scope>NUCLEOTIDE SEQUENCE [LARGE SCALE GENOMIC DNA]</scope>
    <source>
        <strain evidence="7">Xu316</strain>
    </source>
</reference>
<evidence type="ECO:0000256" key="1">
    <source>
        <dbReference type="ARBA" id="ARBA00004123"/>
    </source>
</evidence>
<comment type="caution">
    <text evidence="6">The sequence shown here is derived from an EMBL/GenBank/DDBJ whole genome shotgun (WGS) entry which is preliminary data.</text>
</comment>
<feature type="compositionally biased region" description="Polar residues" evidence="4">
    <location>
        <begin position="397"/>
        <end position="411"/>
    </location>
</feature>
<feature type="domain" description="Nucleoporin Nup159/Nup146 N-terminal" evidence="5">
    <location>
        <begin position="119"/>
        <end position="343"/>
    </location>
</feature>
<dbReference type="GO" id="GO:0005634">
    <property type="term" value="C:nucleus"/>
    <property type="evidence" value="ECO:0007669"/>
    <property type="project" value="UniProtKB-SubCell"/>
</dbReference>
<feature type="non-terminal residue" evidence="6">
    <location>
        <position position="466"/>
    </location>
</feature>
<evidence type="ECO:0000256" key="3">
    <source>
        <dbReference type="ARBA" id="ARBA00023242"/>
    </source>
</evidence>
<proteinExistence type="predicted"/>
<evidence type="ECO:0000313" key="6">
    <source>
        <dbReference type="EMBL" id="EMG49067.1"/>
    </source>
</evidence>
<dbReference type="InterPro" id="IPR015943">
    <property type="entry name" value="WD40/YVTN_repeat-like_dom_sf"/>
</dbReference>
<dbReference type="AlphaFoldDB" id="M3HNM3"/>
<evidence type="ECO:0000313" key="7">
    <source>
        <dbReference type="Proteomes" id="UP000011777"/>
    </source>
</evidence>
<evidence type="ECO:0000256" key="2">
    <source>
        <dbReference type="ARBA" id="ARBA00022448"/>
    </source>
</evidence>
<dbReference type="OrthoDB" id="248320at2759"/>
<dbReference type="InterPro" id="IPR039462">
    <property type="entry name" value="Nup159/Nup146_N"/>
</dbReference>
<feature type="compositionally biased region" description="Polar residues" evidence="4">
    <location>
        <begin position="372"/>
        <end position="384"/>
    </location>
</feature>
<dbReference type="Pfam" id="PF16755">
    <property type="entry name" value="Beta-prop_NUP159_NUP214"/>
    <property type="match status" value="1"/>
</dbReference>
<accession>M3HNM3</accession>
<keyword evidence="7" id="KW-1185">Reference proteome</keyword>
<dbReference type="EMBL" id="AOGT01000833">
    <property type="protein sequence ID" value="EMG49067.1"/>
    <property type="molecule type" value="Genomic_DNA"/>
</dbReference>
<sequence>MSIEETISEDLGFKLDTKEHGIAIFDALDLETLGNQPLKLLAIHDDLIVVSNGKSLKFFKSSDTDNITTIDDQFNITQLHFTNDKLYILDNSVIKSLPVEKLKNGDYTFEDINSGFVDILVSSAGVLGLNKDNELYHNSNKVASDVSAFCWTKNSFIYAYKNKPTELDNKKINIDDMDDYMIVNIFQLNEQYLFIAYDKNDAELDDHDIRSFLLEEKDGEYSASEIDVAPAFGSATRISTYYHQKLSQWYDTEDLTLITSSLSTDIGIIDSTNGKIPEVIGQSEDIYRALFPIDSDTGDDCSPVGFAVSLQELSSKIIEPCPGVEDVTGKLPKLYTLLHTGSLVSWWVFHKSGILNDKVSLDRAIEEAAKTSSQLVLGPSTSSPEEVKPKPADNPFGASTSSAFGSKTVSESTKKPETTSGFGSSGFGSSGFGSTGFGNSSGFGNTGFGSSGFGSSGFGSSGFGSS</sequence>
<feature type="region of interest" description="Disordered" evidence="4">
    <location>
        <begin position="372"/>
        <end position="427"/>
    </location>
</feature>
<protein>
    <recommendedName>
        <fullName evidence="5">Nucleoporin Nup159/Nup146 N-terminal domain-containing protein</fullName>
    </recommendedName>
</protein>
<dbReference type="STRING" id="1245528.M3HNM3"/>
<name>M3HNM3_CANMX</name>
<dbReference type="Proteomes" id="UP000011777">
    <property type="component" value="Unassembled WGS sequence"/>
</dbReference>
<comment type="subcellular location">
    <subcellularLocation>
        <location evidence="1">Nucleus</location>
    </subcellularLocation>
</comment>
<keyword evidence="2" id="KW-0813">Transport</keyword>
<dbReference type="HOGENOM" id="CLU_587377_0_0_1"/>
<dbReference type="SUPFAM" id="SSF117289">
    <property type="entry name" value="Nucleoporin domain"/>
    <property type="match status" value="1"/>
</dbReference>
<dbReference type="eggNOG" id="KOG3630">
    <property type="taxonomic scope" value="Eukaryota"/>
</dbReference>
<gene>
    <name evidence="6" type="ORF">G210_0258</name>
</gene>
<keyword evidence="3" id="KW-0539">Nucleus</keyword>
<organism evidence="6 7">
    <name type="scientific">Candida maltosa (strain Xu316)</name>
    <name type="common">Yeast</name>
    <dbReference type="NCBI Taxonomy" id="1245528"/>
    <lineage>
        <taxon>Eukaryota</taxon>
        <taxon>Fungi</taxon>
        <taxon>Dikarya</taxon>
        <taxon>Ascomycota</taxon>
        <taxon>Saccharomycotina</taxon>
        <taxon>Pichiomycetes</taxon>
        <taxon>Debaryomycetaceae</taxon>
        <taxon>Candida/Lodderomyces clade</taxon>
        <taxon>Candida</taxon>
    </lineage>
</organism>